<dbReference type="Gene3D" id="3.90.550.10">
    <property type="entry name" value="Spore Coat Polysaccharide Biosynthesis Protein SpsA, Chain A"/>
    <property type="match status" value="1"/>
</dbReference>
<protein>
    <submittedName>
        <fullName evidence="1">Uncharacterized protein</fullName>
    </submittedName>
</protein>
<evidence type="ECO:0000313" key="2">
    <source>
        <dbReference type="Proteomes" id="UP000593594"/>
    </source>
</evidence>
<keyword evidence="2" id="KW-1185">Reference proteome</keyword>
<evidence type="ECO:0000313" key="1">
    <source>
        <dbReference type="EMBL" id="QPC41854.1"/>
    </source>
</evidence>
<dbReference type="SUPFAM" id="SSF53448">
    <property type="entry name" value="Nucleotide-diphospho-sugar transferases"/>
    <property type="match status" value="1"/>
</dbReference>
<dbReference type="AlphaFoldDB" id="A0A7S8C1W0"/>
<accession>A0A7S8C1W0</accession>
<name>A0A7S8C1W0_9HYPH</name>
<reference evidence="1 2" key="1">
    <citation type="submission" date="2020-06" db="EMBL/GenBank/DDBJ databases">
        <title>Genome sequence of 2 isolates from Red Sea Mangroves.</title>
        <authorList>
            <person name="Sefrji F."/>
            <person name="Michoud G."/>
            <person name="Merlino G."/>
            <person name="Daffonchio D."/>
        </authorList>
    </citation>
    <scope>NUCLEOTIDE SEQUENCE [LARGE SCALE GENOMIC DNA]</scope>
    <source>
        <strain evidence="1 2">R1DC25</strain>
    </source>
</reference>
<dbReference type="InterPro" id="IPR029044">
    <property type="entry name" value="Nucleotide-diphossugar_trans"/>
</dbReference>
<dbReference type="RefSeq" id="WP_213163081.1">
    <property type="nucleotide sequence ID" value="NZ_CP058214.1"/>
</dbReference>
<gene>
    <name evidence="1" type="ORF">HW532_03450</name>
</gene>
<dbReference type="EMBL" id="CP058214">
    <property type="protein sequence ID" value="QPC41854.1"/>
    <property type="molecule type" value="Genomic_DNA"/>
</dbReference>
<organism evidence="1 2">
    <name type="scientific">Kaustia mangrovi</name>
    <dbReference type="NCBI Taxonomy" id="2593653"/>
    <lineage>
        <taxon>Bacteria</taxon>
        <taxon>Pseudomonadati</taxon>
        <taxon>Pseudomonadota</taxon>
        <taxon>Alphaproteobacteria</taxon>
        <taxon>Hyphomicrobiales</taxon>
        <taxon>Parvibaculaceae</taxon>
        <taxon>Kaustia</taxon>
    </lineage>
</organism>
<proteinExistence type="predicted"/>
<dbReference type="KEGG" id="kmn:HW532_03450"/>
<dbReference type="Proteomes" id="UP000593594">
    <property type="component" value="Chromosome"/>
</dbReference>
<sequence>MTVRPCVFIHTNEKQIVGALVSAYSMRRSSANADRFDVKIIHTKDHSFLHEREGQSFLRDGGQRVWSMSDLQSFTPLRFMPPELMGYEGRAVVVDPDVFAVHGDVYELLTRDMQGKAIVCRDYDGKKGFEDRFASSVMLLDCAKLTHWRTAEQFGELFEGKRDYLDWVFLKLEPRETIGLLEHEWNDFDNLTETTKFLHNTDRTTQPWKTGLPIDFIRRRSQTKFKPLKLKSWARLIRHGMLGEKNAPDTYDRHPDSRQELFFFELLGECLDEGIVTEDMLREEIGRNHVRPDAFELLDRASKSAAA</sequence>